<dbReference type="Proteomes" id="UP000287239">
    <property type="component" value="Unassembled WGS sequence"/>
</dbReference>
<accession>A0A429ZW80</accession>
<organism evidence="2 3">
    <name type="scientific">Vagococcus salmoninarum</name>
    <dbReference type="NCBI Taxonomy" id="2739"/>
    <lineage>
        <taxon>Bacteria</taxon>
        <taxon>Bacillati</taxon>
        <taxon>Bacillota</taxon>
        <taxon>Bacilli</taxon>
        <taxon>Lactobacillales</taxon>
        <taxon>Enterococcaceae</taxon>
        <taxon>Vagococcus</taxon>
    </lineage>
</organism>
<reference evidence="2 3" key="1">
    <citation type="submission" date="2017-05" db="EMBL/GenBank/DDBJ databases">
        <title>Vagococcus spp. assemblies.</title>
        <authorList>
            <person name="Gulvik C.A."/>
        </authorList>
    </citation>
    <scope>NUCLEOTIDE SEQUENCE [LARGE SCALE GENOMIC DNA]</scope>
    <source>
        <strain evidence="2 3">NCFB 2777</strain>
    </source>
</reference>
<proteinExistence type="predicted"/>
<comment type="caution">
    <text evidence="2">The sequence shown here is derived from an EMBL/GenBank/DDBJ whole genome shotgun (WGS) entry which is preliminary data.</text>
</comment>
<name>A0A429ZW80_9ENTE</name>
<dbReference type="AlphaFoldDB" id="A0A429ZW80"/>
<keyword evidence="2" id="KW-0378">Hydrolase</keyword>
<evidence type="ECO:0000313" key="1">
    <source>
        <dbReference type="EMBL" id="RST97743.1"/>
    </source>
</evidence>
<evidence type="ECO:0000313" key="2">
    <source>
        <dbReference type="EMBL" id="RST98004.1"/>
    </source>
</evidence>
<dbReference type="OrthoDB" id="9811997at2"/>
<dbReference type="EMBL" id="NGJU01000001">
    <property type="protein sequence ID" value="RST97743.1"/>
    <property type="molecule type" value="Genomic_DNA"/>
</dbReference>
<keyword evidence="2" id="KW-0540">Nuclease</keyword>
<protein>
    <submittedName>
        <fullName evidence="2">Endonuclease</fullName>
    </submittedName>
</protein>
<sequence length="131" mass="16298">MKPKIRCNGGGCRKLIDFDKTYCDKHQPKRVYHQEEYWERKEKEGRYFAFYRSKSWRKASELYRINQPCCEDCLIEGTIRKVDVVDHTVELRDNWDKRLDESNYRSLCHFHHNRKTQRERMRREKEKRDTH</sequence>
<gene>
    <name evidence="1" type="ORF">CBF35_00180</name>
    <name evidence="2" type="ORF">CBF35_01560</name>
</gene>
<keyword evidence="2" id="KW-0255">Endonuclease</keyword>
<dbReference type="GO" id="GO:0004519">
    <property type="term" value="F:endonuclease activity"/>
    <property type="evidence" value="ECO:0007669"/>
    <property type="project" value="UniProtKB-KW"/>
</dbReference>
<dbReference type="EMBL" id="NGJU01000001">
    <property type="protein sequence ID" value="RST98004.1"/>
    <property type="molecule type" value="Genomic_DNA"/>
</dbReference>
<evidence type="ECO:0000313" key="3">
    <source>
        <dbReference type="Proteomes" id="UP000287239"/>
    </source>
</evidence>
<keyword evidence="3" id="KW-1185">Reference proteome</keyword>